<protein>
    <submittedName>
        <fullName evidence="2">Uncharacterized protein</fullName>
    </submittedName>
</protein>
<organism evidence="2 3">
    <name type="scientific">Pleurodeles waltl</name>
    <name type="common">Iberian ribbed newt</name>
    <dbReference type="NCBI Taxonomy" id="8319"/>
    <lineage>
        <taxon>Eukaryota</taxon>
        <taxon>Metazoa</taxon>
        <taxon>Chordata</taxon>
        <taxon>Craniata</taxon>
        <taxon>Vertebrata</taxon>
        <taxon>Euteleostomi</taxon>
        <taxon>Amphibia</taxon>
        <taxon>Batrachia</taxon>
        <taxon>Caudata</taxon>
        <taxon>Salamandroidea</taxon>
        <taxon>Salamandridae</taxon>
        <taxon>Pleurodelinae</taxon>
        <taxon>Pleurodeles</taxon>
    </lineage>
</organism>
<comment type="caution">
    <text evidence="2">The sequence shown here is derived from an EMBL/GenBank/DDBJ whole genome shotgun (WGS) entry which is preliminary data.</text>
</comment>
<keyword evidence="3" id="KW-1185">Reference proteome</keyword>
<reference evidence="2" key="1">
    <citation type="journal article" date="2022" name="bioRxiv">
        <title>Sequencing and chromosome-scale assembly of the giantPleurodeles waltlgenome.</title>
        <authorList>
            <person name="Brown T."/>
            <person name="Elewa A."/>
            <person name="Iarovenko S."/>
            <person name="Subramanian E."/>
            <person name="Araus A.J."/>
            <person name="Petzold A."/>
            <person name="Susuki M."/>
            <person name="Suzuki K.-i.T."/>
            <person name="Hayashi T."/>
            <person name="Toyoda A."/>
            <person name="Oliveira C."/>
            <person name="Osipova E."/>
            <person name="Leigh N.D."/>
            <person name="Simon A."/>
            <person name="Yun M.H."/>
        </authorList>
    </citation>
    <scope>NUCLEOTIDE SEQUENCE</scope>
    <source>
        <strain evidence="2">20211129_DDA</strain>
        <tissue evidence="2">Liver</tissue>
    </source>
</reference>
<feature type="region of interest" description="Disordered" evidence="1">
    <location>
        <begin position="1"/>
        <end position="23"/>
    </location>
</feature>
<evidence type="ECO:0000313" key="3">
    <source>
        <dbReference type="Proteomes" id="UP001066276"/>
    </source>
</evidence>
<dbReference type="Proteomes" id="UP001066276">
    <property type="component" value="Chromosome 4_2"/>
</dbReference>
<evidence type="ECO:0000313" key="2">
    <source>
        <dbReference type="EMBL" id="KAJ1159560.1"/>
    </source>
</evidence>
<dbReference type="EMBL" id="JANPWB010000008">
    <property type="protein sequence ID" value="KAJ1159560.1"/>
    <property type="molecule type" value="Genomic_DNA"/>
</dbReference>
<proteinExistence type="predicted"/>
<name>A0AAV7S8H4_PLEWA</name>
<evidence type="ECO:0000256" key="1">
    <source>
        <dbReference type="SAM" id="MobiDB-lite"/>
    </source>
</evidence>
<sequence>MRSTPGAAAPLHRPKVGPERRPQPACLQARAKLTCGTEWYPSPPFGHGPPELRILPSTEEVVQPQVLRRLEILVPHLWRKQNRTGHTQQPFYGLENIKLLFPEH</sequence>
<gene>
    <name evidence="2" type="ORF">NDU88_000067</name>
</gene>
<dbReference type="AlphaFoldDB" id="A0AAV7S8H4"/>
<accession>A0AAV7S8H4</accession>